<dbReference type="AlphaFoldDB" id="A0A9Q0MV34"/>
<proteinExistence type="predicted"/>
<keyword evidence="2" id="KW-1185">Reference proteome</keyword>
<name>A0A9Q0MV34_9DIPT</name>
<protein>
    <submittedName>
        <fullName evidence="1">Uncharacterized protein</fullName>
    </submittedName>
</protein>
<dbReference type="Proteomes" id="UP001151699">
    <property type="component" value="Chromosome X"/>
</dbReference>
<dbReference type="EMBL" id="WJQU01000003">
    <property type="protein sequence ID" value="KAJ6637730.1"/>
    <property type="molecule type" value="Genomic_DNA"/>
</dbReference>
<sequence>CITDEIVKPLSFGSLFHRIKQGWGILSTRDSAVKYNEISLPYTQLSYK</sequence>
<comment type="caution">
    <text evidence="1">The sequence shown here is derived from an EMBL/GenBank/DDBJ whole genome shotgun (WGS) entry which is preliminary data.</text>
</comment>
<evidence type="ECO:0000313" key="2">
    <source>
        <dbReference type="Proteomes" id="UP001151699"/>
    </source>
</evidence>
<feature type="non-terminal residue" evidence="1">
    <location>
        <position position="48"/>
    </location>
</feature>
<gene>
    <name evidence="1" type="ORF">Bhyg_10461</name>
</gene>
<evidence type="ECO:0000313" key="1">
    <source>
        <dbReference type="EMBL" id="KAJ6637730.1"/>
    </source>
</evidence>
<reference evidence="1" key="1">
    <citation type="submission" date="2022-07" db="EMBL/GenBank/DDBJ databases">
        <authorList>
            <person name="Trinca V."/>
            <person name="Uliana J.V.C."/>
            <person name="Torres T.T."/>
            <person name="Ward R.J."/>
            <person name="Monesi N."/>
        </authorList>
    </citation>
    <scope>NUCLEOTIDE SEQUENCE</scope>
    <source>
        <strain evidence="1">HSMRA1968</strain>
        <tissue evidence="1">Whole embryos</tissue>
    </source>
</reference>
<accession>A0A9Q0MV34</accession>
<organism evidence="1 2">
    <name type="scientific">Pseudolycoriella hygida</name>
    <dbReference type="NCBI Taxonomy" id="35572"/>
    <lineage>
        <taxon>Eukaryota</taxon>
        <taxon>Metazoa</taxon>
        <taxon>Ecdysozoa</taxon>
        <taxon>Arthropoda</taxon>
        <taxon>Hexapoda</taxon>
        <taxon>Insecta</taxon>
        <taxon>Pterygota</taxon>
        <taxon>Neoptera</taxon>
        <taxon>Endopterygota</taxon>
        <taxon>Diptera</taxon>
        <taxon>Nematocera</taxon>
        <taxon>Sciaroidea</taxon>
        <taxon>Sciaridae</taxon>
        <taxon>Pseudolycoriella</taxon>
    </lineage>
</organism>